<dbReference type="GeneID" id="23680955"/>
<proteinExistence type="predicted"/>
<evidence type="ECO:0000313" key="2">
    <source>
        <dbReference type="Proteomes" id="UP000032000"/>
    </source>
</evidence>
<dbReference type="KEGG" id="vg:23680955"/>
<evidence type="ECO:0000313" key="1">
    <source>
        <dbReference type="EMBL" id="AHJ86792.1"/>
    </source>
</evidence>
<dbReference type="RefSeq" id="YP_009126145.1">
    <property type="nucleotide sequence ID" value="NC_026607.2"/>
</dbReference>
<reference evidence="1" key="1">
    <citation type="submission" date="2015-06" db="EMBL/GenBank/DDBJ databases">
        <title>Genomic characterization of STP4-a, a novel T4 virulent phage infecting Salmonella.</title>
        <authorList>
            <person name="Li M."/>
            <person name="Wang J."/>
            <person name="Lin H."/>
            <person name="Han F."/>
        </authorList>
    </citation>
    <scope>NUCLEOTIDE SEQUENCE [LARGE SCALE GENOMIC DNA]</scope>
</reference>
<name>A0A0B4L947_9CAUD</name>
<dbReference type="Proteomes" id="UP000032000">
    <property type="component" value="Segment"/>
</dbReference>
<dbReference type="EMBL" id="KJ000058">
    <property type="protein sequence ID" value="AHJ86792.1"/>
    <property type="molecule type" value="Genomic_DNA"/>
</dbReference>
<gene>
    <name evidence="1" type="ORF">STP4a_195</name>
</gene>
<protein>
    <submittedName>
        <fullName evidence="1">Uncharacterized protein</fullName>
    </submittedName>
</protein>
<keyword evidence="2" id="KW-1185">Reference proteome</keyword>
<organism evidence="1 2">
    <name type="scientific">Salmonella phage STP4-a</name>
    <dbReference type="NCBI Taxonomy" id="1445860"/>
    <lineage>
        <taxon>Viruses</taxon>
        <taxon>Duplodnaviria</taxon>
        <taxon>Heunggongvirae</taxon>
        <taxon>Uroviricota</taxon>
        <taxon>Caudoviricetes</taxon>
        <taxon>Pantevenvirales</taxon>
        <taxon>Straboviridae</taxon>
        <taxon>Tevenvirinae</taxon>
        <taxon>Gelderlandvirus</taxon>
        <taxon>Gelderlandvirus stp4a</taxon>
    </lineage>
</organism>
<sequence length="81" mass="9323">MGGCIMKLLTKLIKRLYPTYKLTFGVIDVSPSGRAMDSFQVTREIKLWFWKDKTAEFNKVKEALPPFGIWSDVILAKVEKV</sequence>
<accession>A0A0B4L947</accession>